<evidence type="ECO:0000256" key="12">
    <source>
        <dbReference type="ARBA" id="ARBA00022842"/>
    </source>
</evidence>
<evidence type="ECO:0000256" key="13">
    <source>
        <dbReference type="ARBA" id="ARBA00022895"/>
    </source>
</evidence>
<evidence type="ECO:0000256" key="7">
    <source>
        <dbReference type="ARBA" id="ARBA00022741"/>
    </source>
</evidence>
<dbReference type="GO" id="GO:0000781">
    <property type="term" value="C:chromosome, telomeric region"/>
    <property type="evidence" value="ECO:0007669"/>
    <property type="project" value="UniProtKB-SubCell"/>
</dbReference>
<comment type="caution">
    <text evidence="23">The sequence shown here is derived from an EMBL/GenBank/DDBJ whole genome shotgun (WGS) entry which is preliminary data.</text>
</comment>
<dbReference type="PROSITE" id="PS51131">
    <property type="entry name" value="ZN_HOOK"/>
    <property type="match status" value="1"/>
</dbReference>
<evidence type="ECO:0000256" key="3">
    <source>
        <dbReference type="ARBA" id="ARBA00004574"/>
    </source>
</evidence>
<keyword evidence="5" id="KW-0158">Chromosome</keyword>
<keyword evidence="6 19" id="KW-0479">Metal-binding</keyword>
<keyword evidence="16" id="KW-0539">Nucleus</keyword>
<feature type="domain" description="Zinc-hook" evidence="22">
    <location>
        <begin position="537"/>
        <end position="636"/>
    </location>
</feature>
<evidence type="ECO:0000256" key="15">
    <source>
        <dbReference type="ARBA" id="ARBA00023204"/>
    </source>
</evidence>
<evidence type="ECO:0000256" key="21">
    <source>
        <dbReference type="SAM" id="MobiDB-lite"/>
    </source>
</evidence>
<keyword evidence="13" id="KW-0779">Telomere</keyword>
<protein>
    <recommendedName>
        <fullName evidence="22">Zinc-hook domain-containing protein</fullName>
    </recommendedName>
</protein>
<dbReference type="SUPFAM" id="SSF75712">
    <property type="entry name" value="Rad50 coiled-coil Zn hook"/>
    <property type="match status" value="1"/>
</dbReference>
<dbReference type="Pfam" id="PF04423">
    <property type="entry name" value="Rad50_zn_hook"/>
    <property type="match status" value="1"/>
</dbReference>
<dbReference type="NCBIfam" id="TIGR00606">
    <property type="entry name" value="rad50"/>
    <property type="match status" value="1"/>
</dbReference>
<dbReference type="GO" id="GO:0005524">
    <property type="term" value="F:ATP binding"/>
    <property type="evidence" value="ECO:0007669"/>
    <property type="project" value="UniProtKB-KW"/>
</dbReference>
<dbReference type="GO" id="GO:0070192">
    <property type="term" value="P:chromosome organization involved in meiotic cell cycle"/>
    <property type="evidence" value="ECO:0007669"/>
    <property type="project" value="TreeGrafter"/>
</dbReference>
<keyword evidence="10 19" id="KW-0862">Zinc</keyword>
<dbReference type="EMBL" id="JANIIK010000115">
    <property type="protein sequence ID" value="KAJ3589327.1"/>
    <property type="molecule type" value="Genomic_DNA"/>
</dbReference>
<evidence type="ECO:0000256" key="18">
    <source>
        <dbReference type="ARBA" id="ARBA00049360"/>
    </source>
</evidence>
<feature type="binding site" evidence="19">
    <location>
        <position position="586"/>
    </location>
    <ligand>
        <name>Zn(2+)</name>
        <dbReference type="ChEBI" id="CHEBI:29105"/>
    </ligand>
</feature>
<proteinExistence type="inferred from homology"/>
<dbReference type="InterPro" id="IPR004584">
    <property type="entry name" value="Rad50_eukaryotes"/>
</dbReference>
<comment type="cofactor">
    <cofactor evidence="1">
        <name>Zn(2+)</name>
        <dbReference type="ChEBI" id="CHEBI:29105"/>
    </cofactor>
</comment>
<comment type="similarity">
    <text evidence="4">Belongs to the SMC family. RAD50 subfamily.</text>
</comment>
<feature type="region of interest" description="Disordered" evidence="21">
    <location>
        <begin position="797"/>
        <end position="852"/>
    </location>
</feature>
<keyword evidence="24" id="KW-1185">Reference proteome</keyword>
<evidence type="ECO:0000256" key="17">
    <source>
        <dbReference type="ARBA" id="ARBA00023254"/>
    </source>
</evidence>
<dbReference type="GO" id="GO:0051880">
    <property type="term" value="F:G-quadruplex DNA binding"/>
    <property type="evidence" value="ECO:0007669"/>
    <property type="project" value="TreeGrafter"/>
</dbReference>
<evidence type="ECO:0000256" key="19">
    <source>
        <dbReference type="PROSITE-ProRule" id="PRU00471"/>
    </source>
</evidence>
<dbReference type="AlphaFoldDB" id="A0A9Q0DJ98"/>
<dbReference type="Proteomes" id="UP001148018">
    <property type="component" value="Unassembled WGS sequence"/>
</dbReference>
<dbReference type="GO" id="GO:0046872">
    <property type="term" value="F:metal ion binding"/>
    <property type="evidence" value="ECO:0007669"/>
    <property type="project" value="UniProtKB-UniRule"/>
</dbReference>
<evidence type="ECO:0000313" key="23">
    <source>
        <dbReference type="EMBL" id="KAJ3589327.1"/>
    </source>
</evidence>
<feature type="region of interest" description="Disordered" evidence="21">
    <location>
        <begin position="729"/>
        <end position="749"/>
    </location>
</feature>
<dbReference type="GO" id="GO:0006302">
    <property type="term" value="P:double-strand break repair"/>
    <property type="evidence" value="ECO:0007669"/>
    <property type="project" value="InterPro"/>
</dbReference>
<evidence type="ECO:0000256" key="16">
    <source>
        <dbReference type="ARBA" id="ARBA00023242"/>
    </source>
</evidence>
<evidence type="ECO:0000256" key="8">
    <source>
        <dbReference type="ARBA" id="ARBA00022763"/>
    </source>
</evidence>
<dbReference type="GO" id="GO:0000794">
    <property type="term" value="C:condensed nuclear chromosome"/>
    <property type="evidence" value="ECO:0007669"/>
    <property type="project" value="TreeGrafter"/>
</dbReference>
<dbReference type="InterPro" id="IPR038729">
    <property type="entry name" value="Rad50/SbcC_AAA"/>
</dbReference>
<name>A0A9Q0DJ98_9TELE</name>
<evidence type="ECO:0000256" key="2">
    <source>
        <dbReference type="ARBA" id="ARBA00004123"/>
    </source>
</evidence>
<keyword evidence="17" id="KW-0469">Meiosis</keyword>
<feature type="coiled-coil region" evidence="20">
    <location>
        <begin position="270"/>
        <end position="318"/>
    </location>
</feature>
<evidence type="ECO:0000259" key="22">
    <source>
        <dbReference type="PROSITE" id="PS51131"/>
    </source>
</evidence>
<feature type="coiled-coil region" evidence="20">
    <location>
        <begin position="396"/>
        <end position="447"/>
    </location>
</feature>
<gene>
    <name evidence="23" type="ORF">NHX12_010172</name>
</gene>
<comment type="catalytic activity">
    <reaction evidence="18">
        <text>ATP + H2O = ADP + phosphate + H(+)</text>
        <dbReference type="Rhea" id="RHEA:13065"/>
        <dbReference type="ChEBI" id="CHEBI:15377"/>
        <dbReference type="ChEBI" id="CHEBI:15378"/>
        <dbReference type="ChEBI" id="CHEBI:30616"/>
        <dbReference type="ChEBI" id="CHEBI:43474"/>
        <dbReference type="ChEBI" id="CHEBI:456216"/>
    </reaction>
</comment>
<dbReference type="Pfam" id="PF13476">
    <property type="entry name" value="AAA_23"/>
    <property type="match status" value="1"/>
</dbReference>
<evidence type="ECO:0000256" key="11">
    <source>
        <dbReference type="ARBA" id="ARBA00022840"/>
    </source>
</evidence>
<dbReference type="Gene3D" id="3.40.50.300">
    <property type="entry name" value="P-loop containing nucleotide triphosphate hydrolases"/>
    <property type="match status" value="1"/>
</dbReference>
<accession>A0A9Q0DJ98</accession>
<dbReference type="PANTHER" id="PTHR18867">
    <property type="entry name" value="RAD50"/>
    <property type="match status" value="1"/>
</dbReference>
<feature type="binding site" evidence="19">
    <location>
        <position position="583"/>
    </location>
    <ligand>
        <name>Zn(2+)</name>
        <dbReference type="ChEBI" id="CHEBI:29105"/>
    </ligand>
</feature>
<sequence>MSKIDRMSILGVRSFGVEDKDKQVISFFSPLTILTIIECLKYASSGELPPGAKGAAFVHDPKDAHETDVRAQIRLVFTDVNGEKVAIQRSMSCTQKAKNYTFKTLEGTITRFKNGEKISLSSKCGELDREMISGLGVSKSVLNNIIFCHQEESNWPLSEGKALKEKFDSIFAATKYIKALDIMRQLRLKKGQVVRECQVELRYLKQVKEKSLQIKEMLATKEAQLDASRDSVQQIEGQIEPLETRQGDIETKLGKVMKLDNDIKVFQGSDEQLQDLYQNHQKTVREKERRLTDCQKELERASREYQRLHRVKSELLVEQGRLDQEADRHSQSMKSRDAQVRSLSSYLELDGFDRTPFSQSQLQIFHRHVTERLDQEKQAANQIMTRDKKTGLESAVALKRDLQARKQQELKNLREELQRLDGSSGRLQELENELAKHERELQTAVQSSSVEALKAEVVEMETLNTHTATRTQMDMLQKDKRELEDWIYAKSKEINGTRDNKELASSEQNKSYMSAELRRKEQQLSSDEEKFFEVCGSQDLEQDLGKLQDELEKTSKQRAMLAGATAVYTQFISQLTEERAPCCPVCQRTFPSEGELDEVVSDMQSKLRLVPDKLKHTEAELKKREGRRDQMMALRPVRVSIEKLQKEELPELRNRLQAVNRGIERLKADVDEQETLLSVIMSEEDTAKACLQDIALMDRFLLDLKEVERKIAQQEARLQGVDLKRTVQQVSQEKQETQHRLDTNPHQGDSAMLEKLQQEREELVARRRQKQDEGQEKMSTIKDKVKSIATLEKDITRYREEGRQQHKELKESELHEANTQLHEAETHKDKITKEMGTIAARPRRFPPPARLS</sequence>
<keyword evidence="14 20" id="KW-0175">Coiled coil</keyword>
<evidence type="ECO:0000256" key="1">
    <source>
        <dbReference type="ARBA" id="ARBA00001947"/>
    </source>
</evidence>
<keyword evidence="9" id="KW-0378">Hydrolase</keyword>
<dbReference type="GO" id="GO:0000722">
    <property type="term" value="P:telomere maintenance via recombination"/>
    <property type="evidence" value="ECO:0007669"/>
    <property type="project" value="TreeGrafter"/>
</dbReference>
<evidence type="ECO:0000256" key="5">
    <source>
        <dbReference type="ARBA" id="ARBA00022454"/>
    </source>
</evidence>
<dbReference type="GO" id="GO:0043047">
    <property type="term" value="F:single-stranded telomeric DNA binding"/>
    <property type="evidence" value="ECO:0007669"/>
    <property type="project" value="TreeGrafter"/>
</dbReference>
<feature type="compositionally biased region" description="Basic and acidic residues" evidence="21">
    <location>
        <begin position="797"/>
        <end position="833"/>
    </location>
</feature>
<feature type="compositionally biased region" description="Basic and acidic residues" evidence="21">
    <location>
        <begin position="733"/>
        <end position="743"/>
    </location>
</feature>
<keyword evidence="8" id="KW-0227">DNA damage</keyword>
<dbReference type="OrthoDB" id="18797at2759"/>
<evidence type="ECO:0000313" key="24">
    <source>
        <dbReference type="Proteomes" id="UP001148018"/>
    </source>
</evidence>
<dbReference type="GO" id="GO:0016887">
    <property type="term" value="F:ATP hydrolysis activity"/>
    <property type="evidence" value="ECO:0007669"/>
    <property type="project" value="InterPro"/>
</dbReference>
<feature type="coiled-coil region" evidence="20">
    <location>
        <begin position="649"/>
        <end position="724"/>
    </location>
</feature>
<dbReference type="InterPro" id="IPR013134">
    <property type="entry name" value="Zn_hook_RAD50"/>
</dbReference>
<evidence type="ECO:0000256" key="6">
    <source>
        <dbReference type="ARBA" id="ARBA00022723"/>
    </source>
</evidence>
<dbReference type="GO" id="GO:0003691">
    <property type="term" value="F:double-stranded telomeric DNA binding"/>
    <property type="evidence" value="ECO:0007669"/>
    <property type="project" value="TreeGrafter"/>
</dbReference>
<dbReference type="GO" id="GO:0030870">
    <property type="term" value="C:Mre11 complex"/>
    <property type="evidence" value="ECO:0007669"/>
    <property type="project" value="InterPro"/>
</dbReference>
<keyword evidence="15" id="KW-0234">DNA repair</keyword>
<keyword evidence="7" id="KW-0547">Nucleotide-binding</keyword>
<evidence type="ECO:0000256" key="9">
    <source>
        <dbReference type="ARBA" id="ARBA00022801"/>
    </source>
</evidence>
<keyword evidence="11" id="KW-0067">ATP-binding</keyword>
<dbReference type="PANTHER" id="PTHR18867:SF12">
    <property type="entry name" value="DNA REPAIR PROTEIN RAD50"/>
    <property type="match status" value="1"/>
</dbReference>
<organism evidence="23 24">
    <name type="scientific">Muraenolepis orangiensis</name>
    <name type="common">Patagonian moray cod</name>
    <dbReference type="NCBI Taxonomy" id="630683"/>
    <lineage>
        <taxon>Eukaryota</taxon>
        <taxon>Metazoa</taxon>
        <taxon>Chordata</taxon>
        <taxon>Craniata</taxon>
        <taxon>Vertebrata</taxon>
        <taxon>Euteleostomi</taxon>
        <taxon>Actinopterygii</taxon>
        <taxon>Neopterygii</taxon>
        <taxon>Teleostei</taxon>
        <taxon>Neoteleostei</taxon>
        <taxon>Acanthomorphata</taxon>
        <taxon>Zeiogadaria</taxon>
        <taxon>Gadariae</taxon>
        <taxon>Gadiformes</taxon>
        <taxon>Muraenolepidoidei</taxon>
        <taxon>Muraenolepididae</taxon>
        <taxon>Muraenolepis</taxon>
    </lineage>
</organism>
<reference evidence="23" key="1">
    <citation type="submission" date="2022-07" db="EMBL/GenBank/DDBJ databases">
        <title>Chromosome-level genome of Muraenolepis orangiensis.</title>
        <authorList>
            <person name="Kim J."/>
        </authorList>
    </citation>
    <scope>NUCLEOTIDE SEQUENCE</scope>
    <source>
        <strain evidence="23">KU_S4_2022</strain>
        <tissue evidence="23">Muscle</tissue>
    </source>
</reference>
<comment type="subcellular location">
    <subcellularLocation>
        <location evidence="3">Chromosome</location>
        <location evidence="3">Telomere</location>
    </subcellularLocation>
    <subcellularLocation>
        <location evidence="2">Nucleus</location>
    </subcellularLocation>
</comment>
<evidence type="ECO:0000256" key="14">
    <source>
        <dbReference type="ARBA" id="ARBA00023054"/>
    </source>
</evidence>
<evidence type="ECO:0000256" key="10">
    <source>
        <dbReference type="ARBA" id="ARBA00022833"/>
    </source>
</evidence>
<keyword evidence="12" id="KW-0460">Magnesium</keyword>
<dbReference type="GO" id="GO:0007004">
    <property type="term" value="P:telomere maintenance via telomerase"/>
    <property type="evidence" value="ECO:0007669"/>
    <property type="project" value="TreeGrafter"/>
</dbReference>
<evidence type="ECO:0000256" key="4">
    <source>
        <dbReference type="ARBA" id="ARBA00009439"/>
    </source>
</evidence>
<dbReference type="InterPro" id="IPR027417">
    <property type="entry name" value="P-loop_NTPase"/>
</dbReference>
<dbReference type="Gene3D" id="1.10.287.510">
    <property type="entry name" value="Helix hairpin bin"/>
    <property type="match status" value="1"/>
</dbReference>
<evidence type="ECO:0000256" key="20">
    <source>
        <dbReference type="SAM" id="Coils"/>
    </source>
</evidence>